<dbReference type="InterPro" id="IPR051533">
    <property type="entry name" value="WaaL-like"/>
</dbReference>
<evidence type="ECO:0000313" key="3">
    <source>
        <dbReference type="Proteomes" id="UP001464891"/>
    </source>
</evidence>
<name>A0ABV0J5I7_9CYAN</name>
<feature type="transmembrane region" description="Helical" evidence="1">
    <location>
        <begin position="125"/>
        <end position="143"/>
    </location>
</feature>
<keyword evidence="1" id="KW-0812">Transmembrane</keyword>
<organism evidence="2 3">
    <name type="scientific">Trichocoleus desertorum GB2-A4</name>
    <dbReference type="NCBI Taxonomy" id="2933944"/>
    <lineage>
        <taxon>Bacteria</taxon>
        <taxon>Bacillati</taxon>
        <taxon>Cyanobacteriota</taxon>
        <taxon>Cyanophyceae</taxon>
        <taxon>Leptolyngbyales</taxon>
        <taxon>Trichocoleusaceae</taxon>
        <taxon>Trichocoleus</taxon>
    </lineage>
</organism>
<keyword evidence="2" id="KW-0436">Ligase</keyword>
<feature type="transmembrane region" description="Helical" evidence="1">
    <location>
        <begin position="181"/>
        <end position="201"/>
    </location>
</feature>
<feature type="transmembrane region" description="Helical" evidence="1">
    <location>
        <begin position="263"/>
        <end position="284"/>
    </location>
</feature>
<reference evidence="2 3" key="1">
    <citation type="submission" date="2022-04" db="EMBL/GenBank/DDBJ databases">
        <title>Positive selection, recombination, and allopatry shape intraspecific diversity of widespread and dominant cyanobacteria.</title>
        <authorList>
            <person name="Wei J."/>
            <person name="Shu W."/>
            <person name="Hu C."/>
        </authorList>
    </citation>
    <scope>NUCLEOTIDE SEQUENCE [LARGE SCALE GENOMIC DNA]</scope>
    <source>
        <strain evidence="2 3">GB2-A4</strain>
    </source>
</reference>
<evidence type="ECO:0000256" key="1">
    <source>
        <dbReference type="SAM" id="Phobius"/>
    </source>
</evidence>
<feature type="transmembrane region" description="Helical" evidence="1">
    <location>
        <begin position="149"/>
        <end position="169"/>
    </location>
</feature>
<feature type="transmembrane region" description="Helical" evidence="1">
    <location>
        <begin position="379"/>
        <end position="406"/>
    </location>
</feature>
<keyword evidence="1" id="KW-1133">Transmembrane helix</keyword>
<dbReference type="PANTHER" id="PTHR37422:SF23">
    <property type="entry name" value="TEICHURONIC ACID BIOSYNTHESIS PROTEIN TUAE"/>
    <property type="match status" value="1"/>
</dbReference>
<dbReference type="GO" id="GO:0016874">
    <property type="term" value="F:ligase activity"/>
    <property type="evidence" value="ECO:0007669"/>
    <property type="project" value="UniProtKB-KW"/>
</dbReference>
<gene>
    <name evidence="2" type="ORF">NC998_08040</name>
</gene>
<feature type="transmembrane region" description="Helical" evidence="1">
    <location>
        <begin position="95"/>
        <end position="113"/>
    </location>
</feature>
<accession>A0ABV0J5I7</accession>
<evidence type="ECO:0000313" key="2">
    <source>
        <dbReference type="EMBL" id="MEP0817045.1"/>
    </source>
</evidence>
<keyword evidence="3" id="KW-1185">Reference proteome</keyword>
<sequence length="470" mass="51343">MQIRSSRAATKSFNFGLKPAPAWMAILGFTLFSALCLVVKAGLLRIAFPGGAFLVGLFLYGRYPLLYLGFTWWIAFLSPWVRRMVDYSSGWVDPSTILLAPFLVMLVTLATLVRSLPRATRQGGLPFILAFVGVIYGFLVGLIKYPPTAVVVPMLNWFTPILFGFHLFVNWRSYPSYRQSLERIFLWGVLVSGAYGVYQYLVAPQWDRFWLVNSKAIAFGTPEPLGIRVFSIMNSPGPFATVMLAGLMLLLSGKGKLRFFASGVGYLSFLLSLVRSAWLGWGVAMLTFLPSLKPKLQMRLVVTIVVMALCIIPLANLDPFADTIGARLQSLTNTKGDVSYSQRSEGYAATLSLALSQFLGQGLGFVLEGTSLGSNDSGILSMFFSLGWFGTIPYLGGIILLLFSLFQSVDIRADTFASAARAISLGVFAQIGLGSVTLALSGVVFWGFAGMALAASQYHRYQRLTALQSG</sequence>
<keyword evidence="1" id="KW-0472">Membrane</keyword>
<feature type="transmembrane region" description="Helical" evidence="1">
    <location>
        <begin position="296"/>
        <end position="317"/>
    </location>
</feature>
<feature type="transmembrane region" description="Helical" evidence="1">
    <location>
        <begin position="347"/>
        <end position="367"/>
    </location>
</feature>
<feature type="transmembrane region" description="Helical" evidence="1">
    <location>
        <begin position="51"/>
        <end position="75"/>
    </location>
</feature>
<feature type="transmembrane region" description="Helical" evidence="1">
    <location>
        <begin position="20"/>
        <end position="39"/>
    </location>
</feature>
<proteinExistence type="predicted"/>
<protein>
    <submittedName>
        <fullName evidence="2">O-antigen ligase domain-containing protein</fullName>
    </submittedName>
</protein>
<feature type="transmembrane region" description="Helical" evidence="1">
    <location>
        <begin position="427"/>
        <end position="449"/>
    </location>
</feature>
<feature type="transmembrane region" description="Helical" evidence="1">
    <location>
        <begin position="229"/>
        <end position="251"/>
    </location>
</feature>
<dbReference type="PANTHER" id="PTHR37422">
    <property type="entry name" value="TEICHURONIC ACID BIOSYNTHESIS PROTEIN TUAE"/>
    <property type="match status" value="1"/>
</dbReference>
<dbReference type="EMBL" id="JAMPKM010000003">
    <property type="protein sequence ID" value="MEP0817045.1"/>
    <property type="molecule type" value="Genomic_DNA"/>
</dbReference>
<comment type="caution">
    <text evidence="2">The sequence shown here is derived from an EMBL/GenBank/DDBJ whole genome shotgun (WGS) entry which is preliminary data.</text>
</comment>
<dbReference type="Proteomes" id="UP001464891">
    <property type="component" value="Unassembled WGS sequence"/>
</dbReference>
<dbReference type="RefSeq" id="WP_190439533.1">
    <property type="nucleotide sequence ID" value="NZ_JAMPKM010000003.1"/>
</dbReference>